<accession>A0ABT9C9F7</accession>
<dbReference type="PANTHER" id="PTHR43280:SF2">
    <property type="entry name" value="HTH-TYPE TRANSCRIPTIONAL REGULATOR EXSA"/>
    <property type="match status" value="1"/>
</dbReference>
<dbReference type="SMART" id="SM00342">
    <property type="entry name" value="HTH_ARAC"/>
    <property type="match status" value="1"/>
</dbReference>
<dbReference type="InterPro" id="IPR018062">
    <property type="entry name" value="HTH_AraC-typ_CS"/>
</dbReference>
<keyword evidence="3" id="KW-0804">Transcription</keyword>
<dbReference type="InterPro" id="IPR018060">
    <property type="entry name" value="HTH_AraC"/>
</dbReference>
<dbReference type="PROSITE" id="PS00041">
    <property type="entry name" value="HTH_ARAC_FAMILY_1"/>
    <property type="match status" value="1"/>
</dbReference>
<evidence type="ECO:0000313" key="6">
    <source>
        <dbReference type="Proteomes" id="UP001240171"/>
    </source>
</evidence>
<keyword evidence="2" id="KW-0238">DNA-binding</keyword>
<evidence type="ECO:0000313" key="5">
    <source>
        <dbReference type="EMBL" id="MDO7905895.1"/>
    </source>
</evidence>
<dbReference type="EMBL" id="JAUQTB010000002">
    <property type="protein sequence ID" value="MDO7905895.1"/>
    <property type="molecule type" value="Genomic_DNA"/>
</dbReference>
<evidence type="ECO:0000256" key="3">
    <source>
        <dbReference type="ARBA" id="ARBA00023163"/>
    </source>
</evidence>
<proteinExistence type="predicted"/>
<dbReference type="InterPro" id="IPR037923">
    <property type="entry name" value="HTH-like"/>
</dbReference>
<gene>
    <name evidence="5" type="ORF">Q5741_05620</name>
</gene>
<keyword evidence="1" id="KW-0805">Transcription regulation</keyword>
<dbReference type="PRINTS" id="PR00032">
    <property type="entry name" value="HTHARAC"/>
</dbReference>
<dbReference type="Gene3D" id="1.10.10.60">
    <property type="entry name" value="Homeodomain-like"/>
    <property type="match status" value="2"/>
</dbReference>
<dbReference type="RefSeq" id="WP_305023088.1">
    <property type="nucleotide sequence ID" value="NZ_JAUQTB010000002.1"/>
</dbReference>
<evidence type="ECO:0000256" key="2">
    <source>
        <dbReference type="ARBA" id="ARBA00023125"/>
    </source>
</evidence>
<evidence type="ECO:0000259" key="4">
    <source>
        <dbReference type="PROSITE" id="PS01124"/>
    </source>
</evidence>
<evidence type="ECO:0000256" key="1">
    <source>
        <dbReference type="ARBA" id="ARBA00023015"/>
    </source>
</evidence>
<protein>
    <submittedName>
        <fullName evidence="5">AraC family transcriptional regulator</fullName>
    </submittedName>
</protein>
<dbReference type="Pfam" id="PF12833">
    <property type="entry name" value="HTH_18"/>
    <property type="match status" value="1"/>
</dbReference>
<dbReference type="Pfam" id="PF02311">
    <property type="entry name" value="AraC_binding"/>
    <property type="match status" value="1"/>
</dbReference>
<dbReference type="Proteomes" id="UP001240171">
    <property type="component" value="Unassembled WGS sequence"/>
</dbReference>
<dbReference type="PROSITE" id="PS01124">
    <property type="entry name" value="HTH_ARAC_FAMILY_2"/>
    <property type="match status" value="1"/>
</dbReference>
<dbReference type="SUPFAM" id="SSF46689">
    <property type="entry name" value="Homeodomain-like"/>
    <property type="match status" value="2"/>
</dbReference>
<name>A0ABT9C9F7_9BACL</name>
<dbReference type="SUPFAM" id="SSF51215">
    <property type="entry name" value="Regulatory protein AraC"/>
    <property type="match status" value="1"/>
</dbReference>
<comment type="caution">
    <text evidence="5">The sequence shown here is derived from an EMBL/GenBank/DDBJ whole genome shotgun (WGS) entry which is preliminary data.</text>
</comment>
<dbReference type="InterPro" id="IPR003313">
    <property type="entry name" value="AraC-bd"/>
</dbReference>
<dbReference type="PANTHER" id="PTHR43280">
    <property type="entry name" value="ARAC-FAMILY TRANSCRIPTIONAL REGULATOR"/>
    <property type="match status" value="1"/>
</dbReference>
<dbReference type="Gene3D" id="2.60.120.280">
    <property type="entry name" value="Regulatory protein AraC"/>
    <property type="match status" value="1"/>
</dbReference>
<feature type="domain" description="HTH araC/xylS-type" evidence="4">
    <location>
        <begin position="189"/>
        <end position="289"/>
    </location>
</feature>
<reference evidence="5 6" key="1">
    <citation type="submission" date="2023-07" db="EMBL/GenBank/DDBJ databases">
        <title>Paenibacillus sp. JX-17 nov. isolated from soil.</title>
        <authorList>
            <person name="Wan Y."/>
            <person name="Liu B."/>
        </authorList>
    </citation>
    <scope>NUCLEOTIDE SEQUENCE [LARGE SCALE GENOMIC DNA]</scope>
    <source>
        <strain evidence="5 6">JX-17</strain>
    </source>
</reference>
<dbReference type="InterPro" id="IPR009057">
    <property type="entry name" value="Homeodomain-like_sf"/>
</dbReference>
<dbReference type="InterPro" id="IPR020449">
    <property type="entry name" value="Tscrpt_reg_AraC-type_HTH"/>
</dbReference>
<organism evidence="5 6">
    <name type="scientific">Paenibacillus lacisoli</name>
    <dbReference type="NCBI Taxonomy" id="3064525"/>
    <lineage>
        <taxon>Bacteria</taxon>
        <taxon>Bacillati</taxon>
        <taxon>Bacillota</taxon>
        <taxon>Bacilli</taxon>
        <taxon>Bacillales</taxon>
        <taxon>Paenibacillaceae</taxon>
        <taxon>Paenibacillus</taxon>
    </lineage>
</organism>
<keyword evidence="6" id="KW-1185">Reference proteome</keyword>
<sequence>MEQDSHLISGLEEWHLPPGHRRYFLYSKELRLPLFIESIGWNGRQENVERPGGYPCYHWLQTVKGRGWLQSEGVAYELPEHTGLLLPPGQPHQYGKEGSEWETLYITFSGPQAADIQSSLGISGVLSVEWDPDCELDNCGMHLLDFIAGDPDRSGLDASAHLYRFLTLIKKHGRSGGLASISHNVERLAPLLAFMENHYGDPGIGLQEMAAALGISQRYLNILFKQSFGMTAYAYLIMLRMRKAKELMTAHRKLSIKETASLVGFRDVSHFVATFRRLEGVTPEQFRTLY</sequence>